<feature type="domain" description="BHLH" evidence="6">
    <location>
        <begin position="222"/>
        <end position="272"/>
    </location>
</feature>
<keyword evidence="4" id="KW-0539">Nucleus</keyword>
<dbReference type="PANTHER" id="PTHR12565">
    <property type="entry name" value="STEROL REGULATORY ELEMENT-BINDING PROTEIN"/>
    <property type="match status" value="1"/>
</dbReference>
<dbReference type="OrthoDB" id="1095591at2759"/>
<dbReference type="InterPro" id="IPR036638">
    <property type="entry name" value="HLH_DNA-bd_sf"/>
</dbReference>
<dbReference type="PANTHER" id="PTHR12565:SF184">
    <property type="entry name" value="BHLH TRANSCRIPTION FACTOR"/>
    <property type="match status" value="1"/>
</dbReference>
<dbReference type="Gene3D" id="4.10.280.10">
    <property type="entry name" value="Helix-loop-helix DNA-binding domain"/>
    <property type="match status" value="1"/>
</dbReference>
<evidence type="ECO:0000313" key="8">
    <source>
        <dbReference type="Proteomes" id="UP000245207"/>
    </source>
</evidence>
<dbReference type="STRING" id="35608.A0A2U1M2R9"/>
<organism evidence="7 8">
    <name type="scientific">Artemisia annua</name>
    <name type="common">Sweet wormwood</name>
    <dbReference type="NCBI Taxonomy" id="35608"/>
    <lineage>
        <taxon>Eukaryota</taxon>
        <taxon>Viridiplantae</taxon>
        <taxon>Streptophyta</taxon>
        <taxon>Embryophyta</taxon>
        <taxon>Tracheophyta</taxon>
        <taxon>Spermatophyta</taxon>
        <taxon>Magnoliopsida</taxon>
        <taxon>eudicotyledons</taxon>
        <taxon>Gunneridae</taxon>
        <taxon>Pentapetalae</taxon>
        <taxon>asterids</taxon>
        <taxon>campanulids</taxon>
        <taxon>Asterales</taxon>
        <taxon>Asteraceae</taxon>
        <taxon>Asteroideae</taxon>
        <taxon>Anthemideae</taxon>
        <taxon>Artemisiinae</taxon>
        <taxon>Artemisia</taxon>
    </lineage>
</organism>
<dbReference type="GO" id="GO:0046983">
    <property type="term" value="F:protein dimerization activity"/>
    <property type="evidence" value="ECO:0007669"/>
    <property type="project" value="InterPro"/>
</dbReference>
<dbReference type="PROSITE" id="PS50888">
    <property type="entry name" value="BHLH"/>
    <property type="match status" value="1"/>
</dbReference>
<reference evidence="7 8" key="1">
    <citation type="journal article" date="2018" name="Mol. Plant">
        <title>The genome of Artemisia annua provides insight into the evolution of Asteraceae family and artemisinin biosynthesis.</title>
        <authorList>
            <person name="Shen Q."/>
            <person name="Zhang L."/>
            <person name="Liao Z."/>
            <person name="Wang S."/>
            <person name="Yan T."/>
            <person name="Shi P."/>
            <person name="Liu M."/>
            <person name="Fu X."/>
            <person name="Pan Q."/>
            <person name="Wang Y."/>
            <person name="Lv Z."/>
            <person name="Lu X."/>
            <person name="Zhang F."/>
            <person name="Jiang W."/>
            <person name="Ma Y."/>
            <person name="Chen M."/>
            <person name="Hao X."/>
            <person name="Li L."/>
            <person name="Tang Y."/>
            <person name="Lv G."/>
            <person name="Zhou Y."/>
            <person name="Sun X."/>
            <person name="Brodelius P.E."/>
            <person name="Rose J.K.C."/>
            <person name="Tang K."/>
        </authorList>
    </citation>
    <scope>NUCLEOTIDE SEQUENCE [LARGE SCALE GENOMIC DNA]</scope>
    <source>
        <strain evidence="8">cv. Huhao1</strain>
        <tissue evidence="7">Leaf</tissue>
    </source>
</reference>
<feature type="compositionally biased region" description="Basic and acidic residues" evidence="5">
    <location>
        <begin position="191"/>
        <end position="211"/>
    </location>
</feature>
<keyword evidence="8" id="KW-1185">Reference proteome</keyword>
<comment type="subcellular location">
    <subcellularLocation>
        <location evidence="1">Nucleus</location>
    </subcellularLocation>
</comment>
<dbReference type="GO" id="GO:0003700">
    <property type="term" value="F:DNA-binding transcription factor activity"/>
    <property type="evidence" value="ECO:0007669"/>
    <property type="project" value="TreeGrafter"/>
</dbReference>
<evidence type="ECO:0000256" key="3">
    <source>
        <dbReference type="ARBA" id="ARBA00023163"/>
    </source>
</evidence>
<proteinExistence type="predicted"/>
<keyword evidence="2" id="KW-0805">Transcription regulation</keyword>
<dbReference type="CDD" id="cd18919">
    <property type="entry name" value="bHLH_AtBPE_like"/>
    <property type="match status" value="1"/>
</dbReference>
<evidence type="ECO:0000256" key="5">
    <source>
        <dbReference type="SAM" id="MobiDB-lite"/>
    </source>
</evidence>
<dbReference type="FunFam" id="4.10.280.10:FF:000002">
    <property type="entry name" value="Basic helix-loop-helix transcription factor"/>
    <property type="match status" value="1"/>
</dbReference>
<evidence type="ECO:0000313" key="7">
    <source>
        <dbReference type="EMBL" id="PWA55537.1"/>
    </source>
</evidence>
<dbReference type="SUPFAM" id="SSF47459">
    <property type="entry name" value="HLH, helix-loop-helix DNA-binding domain"/>
    <property type="match status" value="1"/>
</dbReference>
<name>A0A2U1M2R9_ARTAN</name>
<sequence length="385" mass="43303">MDRHFFLNNGMHSYSQFDSVLSSPVSNSTISNDIVKENFPRIHNSMSLSPNLPLMADDPGFAERAAKFSCFGSRSFNSRSDQFGLNSNKGEFPFGSINNVSPVAKFPRVSSVPMLKIDSSPVGFEEKMNLDEFNMKLSRFDGSATNSNEESSVSEQIPIKKDFSSRKRKGASNAKKEVEANDDSNSKRLKKPEQENGGKTEENSKLPEAPKDYIHVRARRGQATDSHSLAERVRREKISERMKLLQNLVPNCNKVTGKALMLDEIINYVQSLQRQVEFLSMKLATVNPSLDFDTNDLLSQNVNQQNTNLLQPSTFYQQNTQGLYNGSAPLTQPVHEFVEPFPQFSGFSQDDLQSIVRMGFGENLDLDNSFFQTSHDQPSNMKIEL</sequence>
<dbReference type="GO" id="GO:0005634">
    <property type="term" value="C:nucleus"/>
    <property type="evidence" value="ECO:0007669"/>
    <property type="project" value="UniProtKB-SubCell"/>
</dbReference>
<protein>
    <submittedName>
        <fullName evidence="7">Myc-type, basic helix-loop-helix (BHLH) domain-containing protein</fullName>
    </submittedName>
</protein>
<gene>
    <name evidence="7" type="ORF">CTI12_AA423850</name>
</gene>
<dbReference type="EMBL" id="PKPP01006730">
    <property type="protein sequence ID" value="PWA55537.1"/>
    <property type="molecule type" value="Genomic_DNA"/>
</dbReference>
<dbReference type="Proteomes" id="UP000245207">
    <property type="component" value="Unassembled WGS sequence"/>
</dbReference>
<dbReference type="SMART" id="SM00353">
    <property type="entry name" value="HLH"/>
    <property type="match status" value="1"/>
</dbReference>
<evidence type="ECO:0000259" key="6">
    <source>
        <dbReference type="PROSITE" id="PS50888"/>
    </source>
</evidence>
<dbReference type="AlphaFoldDB" id="A0A2U1M2R9"/>
<dbReference type="Pfam" id="PF00010">
    <property type="entry name" value="HLH"/>
    <property type="match status" value="1"/>
</dbReference>
<evidence type="ECO:0000256" key="4">
    <source>
        <dbReference type="ARBA" id="ARBA00023242"/>
    </source>
</evidence>
<feature type="compositionally biased region" description="Polar residues" evidence="5">
    <location>
        <begin position="143"/>
        <end position="155"/>
    </location>
</feature>
<feature type="region of interest" description="Disordered" evidence="5">
    <location>
        <begin position="142"/>
        <end position="211"/>
    </location>
</feature>
<comment type="caution">
    <text evidence="7">The sequence shown here is derived from an EMBL/GenBank/DDBJ whole genome shotgun (WGS) entry which is preliminary data.</text>
</comment>
<evidence type="ECO:0000256" key="1">
    <source>
        <dbReference type="ARBA" id="ARBA00004123"/>
    </source>
</evidence>
<dbReference type="InterPro" id="IPR011598">
    <property type="entry name" value="bHLH_dom"/>
</dbReference>
<keyword evidence="3" id="KW-0804">Transcription</keyword>
<dbReference type="InterPro" id="IPR024097">
    <property type="entry name" value="bHLH_ZIP_TF"/>
</dbReference>
<accession>A0A2U1M2R9</accession>
<evidence type="ECO:0000256" key="2">
    <source>
        <dbReference type="ARBA" id="ARBA00023015"/>
    </source>
</evidence>